<name>A0A6J8C7W8_MYTCO</name>
<evidence type="ECO:0000313" key="3">
    <source>
        <dbReference type="Proteomes" id="UP000507470"/>
    </source>
</evidence>
<feature type="signal peptide" evidence="1">
    <location>
        <begin position="1"/>
        <end position="24"/>
    </location>
</feature>
<feature type="chain" id="PRO_5026797612" description="Endonuclease/exonuclease/phosphatase domain-containing protein" evidence="1">
    <location>
        <begin position="25"/>
        <end position="341"/>
    </location>
</feature>
<organism evidence="2 3">
    <name type="scientific">Mytilus coruscus</name>
    <name type="common">Sea mussel</name>
    <dbReference type="NCBI Taxonomy" id="42192"/>
    <lineage>
        <taxon>Eukaryota</taxon>
        <taxon>Metazoa</taxon>
        <taxon>Spiralia</taxon>
        <taxon>Lophotrochozoa</taxon>
        <taxon>Mollusca</taxon>
        <taxon>Bivalvia</taxon>
        <taxon>Autobranchia</taxon>
        <taxon>Pteriomorphia</taxon>
        <taxon>Mytilida</taxon>
        <taxon>Mytiloidea</taxon>
        <taxon>Mytilidae</taxon>
        <taxon>Mytilinae</taxon>
        <taxon>Mytilus</taxon>
    </lineage>
</organism>
<dbReference type="Gene3D" id="3.60.10.10">
    <property type="entry name" value="Endonuclease/exonuclease/phosphatase"/>
    <property type="match status" value="1"/>
</dbReference>
<dbReference type="AlphaFoldDB" id="A0A6J8C7W8"/>
<accession>A0A6J8C7W8</accession>
<protein>
    <recommendedName>
        <fullName evidence="4">Endonuclease/exonuclease/phosphatase domain-containing protein</fullName>
    </recommendedName>
</protein>
<dbReference type="Proteomes" id="UP000507470">
    <property type="component" value="Unassembled WGS sequence"/>
</dbReference>
<dbReference type="InterPro" id="IPR036691">
    <property type="entry name" value="Endo/exonu/phosph_ase_sf"/>
</dbReference>
<dbReference type="EMBL" id="CACVKT020004828">
    <property type="protein sequence ID" value="CAC5391782.1"/>
    <property type="molecule type" value="Genomic_DNA"/>
</dbReference>
<keyword evidence="1" id="KW-0732">Signal</keyword>
<keyword evidence="3" id="KW-1185">Reference proteome</keyword>
<gene>
    <name evidence="2" type="ORF">MCOR_26765</name>
</gene>
<sequence>MKLIIVVTTLLLIMAFGIKTSSQASCEAMCSKLNHDRCYGCCHAKDCFNGGRCDSLTKKCFCDGCMKTQLDQYDDVNGDVFKLLPPVNVDGFQLLPPVNVDGFQLLPPVNRQNCKAKSVGICVFVSENLCEYVNVGDPYTCSSHCVLWFTVDNKLLFNKTLFGVVYIPPQNSLYSDVDMFSEIENVIVDTELQICLLVDFNAHTSDANEYVVINNNILDFCNVRNVDQAFLNYLHILQEFDLDFTNDSDIVIACDGESIVKPRWASDRVPVFTEKLDDNSIDELLNGLIDIDPQNTNIVIINTAVDDCNNIIKNAAEHADMFVKINNSSAQKNLKRQNVRC</sequence>
<evidence type="ECO:0008006" key="4">
    <source>
        <dbReference type="Google" id="ProtNLM"/>
    </source>
</evidence>
<evidence type="ECO:0000313" key="2">
    <source>
        <dbReference type="EMBL" id="CAC5391782.1"/>
    </source>
</evidence>
<proteinExistence type="predicted"/>
<reference evidence="2 3" key="1">
    <citation type="submission" date="2020-06" db="EMBL/GenBank/DDBJ databases">
        <authorList>
            <person name="Li R."/>
            <person name="Bekaert M."/>
        </authorList>
    </citation>
    <scope>NUCLEOTIDE SEQUENCE [LARGE SCALE GENOMIC DNA]</scope>
    <source>
        <strain evidence="3">wild</strain>
    </source>
</reference>
<evidence type="ECO:0000256" key="1">
    <source>
        <dbReference type="SAM" id="SignalP"/>
    </source>
</evidence>